<gene>
    <name evidence="2" type="ORF">BGZ96_005327</name>
</gene>
<feature type="region of interest" description="Disordered" evidence="1">
    <location>
        <begin position="47"/>
        <end position="104"/>
    </location>
</feature>
<reference evidence="2 3" key="1">
    <citation type="journal article" date="2020" name="Fungal Divers.">
        <title>Resolving the Mortierellaceae phylogeny through synthesis of multi-gene phylogenetics and phylogenomics.</title>
        <authorList>
            <person name="Vandepol N."/>
            <person name="Liber J."/>
            <person name="Desiro A."/>
            <person name="Na H."/>
            <person name="Kennedy M."/>
            <person name="Barry K."/>
            <person name="Grigoriev I.V."/>
            <person name="Miller A.N."/>
            <person name="O'Donnell K."/>
            <person name="Stajich J.E."/>
            <person name="Bonito G."/>
        </authorList>
    </citation>
    <scope>NUCLEOTIDE SEQUENCE [LARGE SCALE GENOMIC DNA]</scope>
    <source>
        <strain evidence="2 3">AD045</strain>
    </source>
</reference>
<name>A0ABQ7JHE2_9FUNG</name>
<feature type="region of interest" description="Disordered" evidence="1">
    <location>
        <begin position="330"/>
        <end position="371"/>
    </location>
</feature>
<feature type="compositionally biased region" description="Low complexity" evidence="1">
    <location>
        <begin position="302"/>
        <end position="318"/>
    </location>
</feature>
<feature type="compositionally biased region" description="Polar residues" evidence="1">
    <location>
        <begin position="76"/>
        <end position="85"/>
    </location>
</feature>
<dbReference type="Proteomes" id="UP001194696">
    <property type="component" value="Unassembled WGS sequence"/>
</dbReference>
<proteinExistence type="predicted"/>
<feature type="non-terminal residue" evidence="2">
    <location>
        <position position="371"/>
    </location>
</feature>
<keyword evidence="3" id="KW-1185">Reference proteome</keyword>
<evidence type="ECO:0000313" key="3">
    <source>
        <dbReference type="Proteomes" id="UP001194696"/>
    </source>
</evidence>
<dbReference type="EMBL" id="JAAAIM010002495">
    <property type="protein sequence ID" value="KAG0272406.1"/>
    <property type="molecule type" value="Genomic_DNA"/>
</dbReference>
<accession>A0ABQ7JHE2</accession>
<protein>
    <submittedName>
        <fullName evidence="2">Uncharacterized protein</fullName>
    </submittedName>
</protein>
<feature type="compositionally biased region" description="Polar residues" evidence="1">
    <location>
        <begin position="277"/>
        <end position="289"/>
    </location>
</feature>
<organism evidence="2 3">
    <name type="scientific">Linnemannia gamsii</name>
    <dbReference type="NCBI Taxonomy" id="64522"/>
    <lineage>
        <taxon>Eukaryota</taxon>
        <taxon>Fungi</taxon>
        <taxon>Fungi incertae sedis</taxon>
        <taxon>Mucoromycota</taxon>
        <taxon>Mortierellomycotina</taxon>
        <taxon>Mortierellomycetes</taxon>
        <taxon>Mortierellales</taxon>
        <taxon>Mortierellaceae</taxon>
        <taxon>Linnemannia</taxon>
    </lineage>
</organism>
<evidence type="ECO:0000256" key="1">
    <source>
        <dbReference type="SAM" id="MobiDB-lite"/>
    </source>
</evidence>
<evidence type="ECO:0000313" key="2">
    <source>
        <dbReference type="EMBL" id="KAG0272406.1"/>
    </source>
</evidence>
<sequence>MSLAHRNCMFSSFFDIRVIDDICRQHGLVFAQRLTYVDPLTIRIMGKQAATPPNRHPTSSAYDDKRKKNIRPPGIQSWSQELEQSGHTRKSAQAASDEAKLKQEGLNRQLAPMRIILKSALVSQRDADRVVRSYKHAGKRVKKKLYATLQQARETVRTTRKSMAPLETQLRKLKQLGYFYNKLSKATTSTTTSQPPSVPQLTIPTLLHPGFQDFVETVSIDGLLDGIMDKDKQLPISGTDRGLVVMSETVPSTWSTMESMINRYHALVALPDSQNLAVEGDGQNSATTTDSRDMELDVDNTSVTTSGPTASSGSPASSVPIASGLLASSEPTAFSGSTTLPESTANDGSTVPFGSTAPFEPSAPFGPTVPL</sequence>
<feature type="region of interest" description="Disordered" evidence="1">
    <location>
        <begin position="277"/>
        <end position="318"/>
    </location>
</feature>
<feature type="compositionally biased region" description="Polar residues" evidence="1">
    <location>
        <begin position="330"/>
        <end position="353"/>
    </location>
</feature>
<comment type="caution">
    <text evidence="2">The sequence shown here is derived from an EMBL/GenBank/DDBJ whole genome shotgun (WGS) entry which is preliminary data.</text>
</comment>